<comment type="caution">
    <text evidence="3">The sequence shown here is derived from an EMBL/GenBank/DDBJ whole genome shotgun (WGS) entry which is preliminary data.</text>
</comment>
<feature type="signal peptide" evidence="1">
    <location>
        <begin position="1"/>
        <end position="19"/>
    </location>
</feature>
<keyword evidence="5" id="KW-1185">Reference proteome</keyword>
<evidence type="ECO:0000256" key="1">
    <source>
        <dbReference type="SAM" id="SignalP"/>
    </source>
</evidence>
<dbReference type="EMBL" id="SNQG01000002">
    <property type="protein sequence ID" value="TEW67477.1"/>
    <property type="molecule type" value="Genomic_DNA"/>
</dbReference>
<proteinExistence type="predicted"/>
<keyword evidence="1" id="KW-0732">Signal</keyword>
<dbReference type="AlphaFoldDB" id="A0A4Y8AFC2"/>
<gene>
    <name evidence="3" type="ORF">E2R65_05680</name>
    <name evidence="2" type="ORF">GGR35_001486</name>
</gene>
<organism evidence="3 4">
    <name type="scientific">Mucilaginibacter phyllosphaerae</name>
    <dbReference type="NCBI Taxonomy" id="1812349"/>
    <lineage>
        <taxon>Bacteria</taxon>
        <taxon>Pseudomonadati</taxon>
        <taxon>Bacteroidota</taxon>
        <taxon>Sphingobacteriia</taxon>
        <taxon>Sphingobacteriales</taxon>
        <taxon>Sphingobacteriaceae</taxon>
        <taxon>Mucilaginibacter</taxon>
    </lineage>
</organism>
<dbReference type="OrthoDB" id="1491766at2"/>
<feature type="chain" id="PRO_5044616545" evidence="1">
    <location>
        <begin position="20"/>
        <end position="562"/>
    </location>
</feature>
<reference evidence="3" key="2">
    <citation type="submission" date="2019-03" db="EMBL/GenBank/DDBJ databases">
        <authorList>
            <person name="Yan Y.-Q."/>
            <person name="Du Z.-J."/>
        </authorList>
    </citation>
    <scope>NUCLEOTIDE SEQUENCE</scope>
    <source>
        <strain evidence="3">PP-F2FG21</strain>
    </source>
</reference>
<evidence type="ECO:0000313" key="3">
    <source>
        <dbReference type="EMBL" id="TEW67477.1"/>
    </source>
</evidence>
<reference evidence="2 5" key="3">
    <citation type="submission" date="2020-08" db="EMBL/GenBank/DDBJ databases">
        <title>Genomic Encyclopedia of Type Strains, Phase IV (KMG-IV): sequencing the most valuable type-strain genomes for metagenomic binning, comparative biology and taxonomic classification.</title>
        <authorList>
            <person name="Goeker M."/>
        </authorList>
    </citation>
    <scope>NUCLEOTIDE SEQUENCE [LARGE SCALE GENOMIC DNA]</scope>
    <source>
        <strain evidence="2 5">DSM 100995</strain>
    </source>
</reference>
<dbReference type="Proteomes" id="UP000297248">
    <property type="component" value="Unassembled WGS sequence"/>
</dbReference>
<sequence length="562" mass="64969">MKKVLLFALFFLNAFALSAQVKRDSILRNILSDSNYCNYLDKNFKQKYKPADSLYKKFKAIEDVKKRFHYTDYQYITTYSMNRLIRQDLTKITLNEDGMPSVGNYATIKYSEDNSKITLNTSWYNPFYKSSENDPIKNILSINIKAGVTDGIASLFADKNLNSGVGIKAKMTFLTRNTFYEGASIYGCNTLALYRTRLLDNYNLEYQKFYLDSLLRMEKFRKQVSELRQTLSKDQQRTNEVGSTLNDFNEADSVNFKKKFAAFSGKRFEEVSNIPVAEIKSRMILLLTGMTIHNDSTGLALTQNRQEYNNYMAKSRSYSSEGMIDAYYKQLLDLETRNVKWRRFSIEYWNVDVSISGEKYNVFNSLLPVKDQLSKQSFTNWSVGTSFNRFMSNSSKGLVKNGFLYKIGYSLSNNNNFIGAKTQSITNTVNIDTPSFRREVVDKVDAYAGPFKKFYAHTLSAQATKYINEKKSNALSLYSSVILNFDDLKNPVKIKDKPYWTTGTGYTLSLLDKEKEKAVINFELYFNFYDLLNSAEDKETRFYQRRELGIKIGVPFSSIFLN</sequence>
<accession>A0A4Y8AFC2</accession>
<dbReference type="Proteomes" id="UP000583101">
    <property type="component" value="Unassembled WGS sequence"/>
</dbReference>
<name>A0A4Y8AFC2_9SPHI</name>
<protein>
    <submittedName>
        <fullName evidence="3">Uncharacterized protein</fullName>
    </submittedName>
</protein>
<evidence type="ECO:0000313" key="2">
    <source>
        <dbReference type="EMBL" id="MBB3968894.1"/>
    </source>
</evidence>
<dbReference type="EMBL" id="JACIEG010000002">
    <property type="protein sequence ID" value="MBB3968894.1"/>
    <property type="molecule type" value="Genomic_DNA"/>
</dbReference>
<evidence type="ECO:0000313" key="5">
    <source>
        <dbReference type="Proteomes" id="UP000583101"/>
    </source>
</evidence>
<evidence type="ECO:0000313" key="4">
    <source>
        <dbReference type="Proteomes" id="UP000297248"/>
    </source>
</evidence>
<dbReference type="RefSeq" id="WP_134335529.1">
    <property type="nucleotide sequence ID" value="NZ_BMCZ01000004.1"/>
</dbReference>
<reference evidence="3 4" key="1">
    <citation type="journal article" date="2016" name="Int. J. Syst. Evol. Microbiol.">
        <title>Proposal of Mucilaginibacter phyllosphaerae sp. nov. isolated from the phyllosphere of Galium album.</title>
        <authorList>
            <person name="Aydogan E.L."/>
            <person name="Busse H.J."/>
            <person name="Moser G."/>
            <person name="Muller C."/>
            <person name="Kampfer P."/>
            <person name="Glaeser S.P."/>
        </authorList>
    </citation>
    <scope>NUCLEOTIDE SEQUENCE [LARGE SCALE GENOMIC DNA]</scope>
    <source>
        <strain evidence="3 4">PP-F2FG21</strain>
    </source>
</reference>